<gene>
    <name evidence="2" type="ORF">C2845_PM06G10750</name>
</gene>
<evidence type="ECO:0000256" key="1">
    <source>
        <dbReference type="SAM" id="SignalP"/>
    </source>
</evidence>
<evidence type="ECO:0000313" key="2">
    <source>
        <dbReference type="EMBL" id="RLN01206.1"/>
    </source>
</evidence>
<dbReference type="Proteomes" id="UP000275267">
    <property type="component" value="Unassembled WGS sequence"/>
</dbReference>
<protein>
    <submittedName>
        <fullName evidence="2">Uncharacterized protein</fullName>
    </submittedName>
</protein>
<reference evidence="3" key="1">
    <citation type="journal article" date="2019" name="Nat. Commun.">
        <title>The genome of broomcorn millet.</title>
        <authorList>
            <person name="Zou C."/>
            <person name="Miki D."/>
            <person name="Li D."/>
            <person name="Tang Q."/>
            <person name="Xiao L."/>
            <person name="Rajput S."/>
            <person name="Deng P."/>
            <person name="Jia W."/>
            <person name="Huang R."/>
            <person name="Zhang M."/>
            <person name="Sun Y."/>
            <person name="Hu J."/>
            <person name="Fu X."/>
            <person name="Schnable P.S."/>
            <person name="Li F."/>
            <person name="Zhang H."/>
            <person name="Feng B."/>
            <person name="Zhu X."/>
            <person name="Liu R."/>
            <person name="Schnable J.C."/>
            <person name="Zhu J.-K."/>
            <person name="Zhang H."/>
        </authorList>
    </citation>
    <scope>NUCLEOTIDE SEQUENCE [LARGE SCALE GENOMIC DNA]</scope>
</reference>
<proteinExistence type="predicted"/>
<keyword evidence="3" id="KW-1185">Reference proteome</keyword>
<evidence type="ECO:0000313" key="3">
    <source>
        <dbReference type="Proteomes" id="UP000275267"/>
    </source>
</evidence>
<sequence>MEVFRYTMFCLLVLMYFAERLGEPAVAVGGLPSRAADWPAAAAARLASGGGWGWGGGAIAGTLQAPGVVCTNGWGPWPPVLAGGRLDPETERQYTYA</sequence>
<dbReference type="AlphaFoldDB" id="A0A3L6RFB6"/>
<dbReference type="EMBL" id="PQIB02000009">
    <property type="protein sequence ID" value="RLN01206.1"/>
    <property type="molecule type" value="Genomic_DNA"/>
</dbReference>
<comment type="caution">
    <text evidence="2">The sequence shown here is derived from an EMBL/GenBank/DDBJ whole genome shotgun (WGS) entry which is preliminary data.</text>
</comment>
<name>A0A3L6RFB6_PANMI</name>
<feature type="signal peptide" evidence="1">
    <location>
        <begin position="1"/>
        <end position="22"/>
    </location>
</feature>
<organism evidence="2 3">
    <name type="scientific">Panicum miliaceum</name>
    <name type="common">Proso millet</name>
    <name type="synonym">Broomcorn millet</name>
    <dbReference type="NCBI Taxonomy" id="4540"/>
    <lineage>
        <taxon>Eukaryota</taxon>
        <taxon>Viridiplantae</taxon>
        <taxon>Streptophyta</taxon>
        <taxon>Embryophyta</taxon>
        <taxon>Tracheophyta</taxon>
        <taxon>Spermatophyta</taxon>
        <taxon>Magnoliopsida</taxon>
        <taxon>Liliopsida</taxon>
        <taxon>Poales</taxon>
        <taxon>Poaceae</taxon>
        <taxon>PACMAD clade</taxon>
        <taxon>Panicoideae</taxon>
        <taxon>Panicodae</taxon>
        <taxon>Paniceae</taxon>
        <taxon>Panicinae</taxon>
        <taxon>Panicum</taxon>
        <taxon>Panicum sect. Panicum</taxon>
    </lineage>
</organism>
<feature type="chain" id="PRO_5018218699" evidence="1">
    <location>
        <begin position="23"/>
        <end position="97"/>
    </location>
</feature>
<keyword evidence="1" id="KW-0732">Signal</keyword>
<accession>A0A3L6RFB6</accession>